<proteinExistence type="predicted"/>
<dbReference type="AlphaFoldDB" id="A0A3B1C9J0"/>
<reference evidence="2" key="1">
    <citation type="submission" date="2018-06" db="EMBL/GenBank/DDBJ databases">
        <authorList>
            <person name="Zhirakovskaya E."/>
        </authorList>
    </citation>
    <scope>NUCLEOTIDE SEQUENCE</scope>
</reference>
<keyword evidence="1" id="KW-1133">Transmembrane helix</keyword>
<organism evidence="2">
    <name type="scientific">hydrothermal vent metagenome</name>
    <dbReference type="NCBI Taxonomy" id="652676"/>
    <lineage>
        <taxon>unclassified sequences</taxon>
        <taxon>metagenomes</taxon>
        <taxon>ecological metagenomes</taxon>
    </lineage>
</organism>
<accession>A0A3B1C9J0</accession>
<gene>
    <name evidence="2" type="ORF">MNBD_IGNAVI01-1343</name>
</gene>
<feature type="transmembrane region" description="Helical" evidence="1">
    <location>
        <begin position="164"/>
        <end position="182"/>
    </location>
</feature>
<keyword evidence="1" id="KW-0812">Transmembrane</keyword>
<evidence type="ECO:0008006" key="3">
    <source>
        <dbReference type="Google" id="ProtNLM"/>
    </source>
</evidence>
<evidence type="ECO:0000256" key="1">
    <source>
        <dbReference type="SAM" id="Phobius"/>
    </source>
</evidence>
<feature type="transmembrane region" description="Helical" evidence="1">
    <location>
        <begin position="78"/>
        <end position="96"/>
    </location>
</feature>
<name>A0A3B1C9J0_9ZZZZ</name>
<sequence>MKLSKLLMLTAAILPLFLFVFPMWSISLQAPQYPIPLQINIFIDHLEGESEGDIQNFDLMNHYVGMRKLPTEMVEFDVFPIVVIAMSILGIIFAFIGKKNLFLVWFIIMAILGTAGIYDFYLWLYDYGHNLDPRAAIQLLDAYQPPVFGTKQILNFTVRSYPSLGSILLGIGIILAPTAFYIEKKKEKE</sequence>
<feature type="transmembrane region" description="Helical" evidence="1">
    <location>
        <begin position="103"/>
        <end position="124"/>
    </location>
</feature>
<protein>
    <recommendedName>
        <fullName evidence="3">Copper chaperone NosL</fullName>
    </recommendedName>
</protein>
<keyword evidence="1" id="KW-0472">Membrane</keyword>
<evidence type="ECO:0000313" key="2">
    <source>
        <dbReference type="EMBL" id="VAX26859.1"/>
    </source>
</evidence>
<dbReference type="EMBL" id="UOGD01000358">
    <property type="protein sequence ID" value="VAX26859.1"/>
    <property type="molecule type" value="Genomic_DNA"/>
</dbReference>